<dbReference type="PANTHER" id="PTHR30458:SF0">
    <property type="entry name" value="1,2-PHENYLACETYL-COA EPOXIDASE, SUBUNIT C"/>
    <property type="match status" value="1"/>
</dbReference>
<dbReference type="InterPro" id="IPR007814">
    <property type="entry name" value="PaaA_PaaC"/>
</dbReference>
<evidence type="ECO:0000313" key="1">
    <source>
        <dbReference type="EMBL" id="MCY4725629.1"/>
    </source>
</evidence>
<evidence type="ECO:0000313" key="2">
    <source>
        <dbReference type="Proteomes" id="UP001074726"/>
    </source>
</evidence>
<dbReference type="InterPro" id="IPR012347">
    <property type="entry name" value="Ferritin-like"/>
</dbReference>
<gene>
    <name evidence="1" type="primary">paaC</name>
    <name evidence="1" type="ORF">NYO98_05000</name>
</gene>
<dbReference type="InterPro" id="IPR009078">
    <property type="entry name" value="Ferritin-like_SF"/>
</dbReference>
<dbReference type="RefSeq" id="WP_268110423.1">
    <property type="nucleotide sequence ID" value="NZ_JAPPUX010000001.1"/>
</dbReference>
<dbReference type="Proteomes" id="UP001074726">
    <property type="component" value="Unassembled WGS sequence"/>
</dbReference>
<comment type="caution">
    <text evidence="1">The sequence shown here is derived from an EMBL/GenBank/DDBJ whole genome shotgun (WGS) entry which is preliminary data.</text>
</comment>
<organism evidence="1 2">
    <name type="scientific">Nocardioides pini</name>
    <dbReference type="NCBI Taxonomy" id="2975053"/>
    <lineage>
        <taxon>Bacteria</taxon>
        <taxon>Bacillati</taxon>
        <taxon>Actinomycetota</taxon>
        <taxon>Actinomycetes</taxon>
        <taxon>Propionibacteriales</taxon>
        <taxon>Nocardioidaceae</taxon>
        <taxon>Nocardioides</taxon>
    </lineage>
</organism>
<dbReference type="InterPro" id="IPR011882">
    <property type="entry name" value="PaaC"/>
</dbReference>
<dbReference type="NCBIfam" id="TIGR02158">
    <property type="entry name" value="PA_CoA_Oxy3"/>
    <property type="match status" value="1"/>
</dbReference>
<dbReference type="EC" id="1.14.13.149" evidence="1"/>
<reference evidence="1" key="1">
    <citation type="submission" date="2022-08" db="EMBL/GenBank/DDBJ databases">
        <title>Genome sequencing of Nocardioides sp. STR2.</title>
        <authorList>
            <person name="So Y."/>
        </authorList>
    </citation>
    <scope>NUCLEOTIDE SEQUENCE</scope>
    <source>
        <strain evidence="1">STR2</strain>
    </source>
</reference>
<accession>A0ABT4C9J0</accession>
<dbReference type="Pfam" id="PF05138">
    <property type="entry name" value="PaaA_PaaC"/>
    <property type="match status" value="1"/>
</dbReference>
<dbReference type="SUPFAM" id="SSF47240">
    <property type="entry name" value="Ferritin-like"/>
    <property type="match status" value="1"/>
</dbReference>
<dbReference type="Gene3D" id="1.20.1260.10">
    <property type="match status" value="1"/>
</dbReference>
<proteinExistence type="predicted"/>
<sequence length="312" mass="33793">MDSQIDIPAEDEHDSAYAGLLVNDAHWAFGTDFEDPLAGVDTTIPDGVDAPTLAAYALMLGDDALVMSHRVSEWTSNAPDLEDDIALSNIALDLLGQSRLLLARAAKADGSVVPALPEGSPAPPEDALAFFREAHQLRNVRLAELVNGDFAEAVVRVLLFSVWRLATFERLRDSRDHVLAAVAAKGVKELAYHRDYSARWFVTLAQGTDESRRRLLAALEELWPLWPELFDTHAVEAAAAASGVGVDPAEVRAAAEGVLDQVLDAADVPRPEARRRAGVLGRTGRDGMHGEPLSRMLAEMQSVARAHPMGQW</sequence>
<dbReference type="PANTHER" id="PTHR30458">
    <property type="entry name" value="PHENYLACETIC ACID DEGRADATION PROTEIN PAA"/>
    <property type="match status" value="1"/>
</dbReference>
<keyword evidence="1" id="KW-0560">Oxidoreductase</keyword>
<dbReference type="EMBL" id="JAPPUX010000001">
    <property type="protein sequence ID" value="MCY4725629.1"/>
    <property type="molecule type" value="Genomic_DNA"/>
</dbReference>
<dbReference type="InterPro" id="IPR052703">
    <property type="entry name" value="Aromatic_CoA_ox/epox"/>
</dbReference>
<keyword evidence="2" id="KW-1185">Reference proteome</keyword>
<name>A0ABT4C9J0_9ACTN</name>
<dbReference type="GO" id="GO:0097266">
    <property type="term" value="F:phenylacetyl-CoA 1,2-epoxidase activity"/>
    <property type="evidence" value="ECO:0007669"/>
    <property type="project" value="UniProtKB-EC"/>
</dbReference>
<protein>
    <submittedName>
        <fullName evidence="1">Phenylacetate-CoA oxygenase subunit PaaC</fullName>
        <ecNumber evidence="1">1.14.13.149</ecNumber>
    </submittedName>
</protein>